<dbReference type="AlphaFoldDB" id="I7L9S2"/>
<dbReference type="RefSeq" id="WP_008470459.1">
    <property type="nucleotide sequence ID" value="NZ_AYZP01000001.1"/>
</dbReference>
<sequence>MASEILNEQNFDQKIDDLARGWTKMDRLVVNKAGMEAFKPILKSKIDQHRTTGKYGVGYPDHMADTLVTNDKYDGSEEIGFSKEGKKAYIARFINDGWEEYNQHGGPYGHHEGEHYWEKATDESEKVVTAAMVKAAKEVMRRKLGG</sequence>
<dbReference type="Proteomes" id="UP000009320">
    <property type="component" value="Unassembled WGS sequence"/>
</dbReference>
<dbReference type="OrthoDB" id="2329070at2"/>
<reference evidence="1 2" key="1">
    <citation type="submission" date="2012-06" db="EMBL/GenBank/DDBJ databases">
        <title>Draft Genome Sequence of Lactobacillus hominis Strain CRBIP 24.179T, isolated from human intestine.</title>
        <authorList>
            <person name="Cousin S."/>
            <person name="Ma L."/>
            <person name="Bizet C."/>
            <person name="Loux V."/>
            <person name="Bouchier C."/>
            <person name="Clermont D."/>
            <person name="Creno S."/>
        </authorList>
    </citation>
    <scope>NUCLEOTIDE SEQUENCE [LARGE SCALE GENOMIC DNA]</scope>
    <source>
        <strain evidence="2">CRBIP 24.179T</strain>
    </source>
</reference>
<organism evidence="1 2">
    <name type="scientific">Lactobacillus hominis DSM 23910 = CRBIP 24.179</name>
    <dbReference type="NCBI Taxonomy" id="1423758"/>
    <lineage>
        <taxon>Bacteria</taxon>
        <taxon>Bacillati</taxon>
        <taxon>Bacillota</taxon>
        <taxon>Bacilli</taxon>
        <taxon>Lactobacillales</taxon>
        <taxon>Lactobacillaceae</taxon>
        <taxon>Lactobacillus</taxon>
    </lineage>
</organism>
<proteinExistence type="predicted"/>
<dbReference type="PATRIC" id="fig|1423758.3.peg.9"/>
<dbReference type="eggNOG" id="ENOG5030AR4">
    <property type="taxonomic scope" value="Bacteria"/>
</dbReference>
<name>I7L9S2_9LACO</name>
<dbReference type="STRING" id="1423758.FC41_GL000010"/>
<protein>
    <submittedName>
        <fullName evidence="1">Phage head-tail joining protein</fullName>
    </submittedName>
</protein>
<comment type="caution">
    <text evidence="1">The sequence shown here is derived from an EMBL/GenBank/DDBJ whole genome shotgun (WGS) entry which is preliminary data.</text>
</comment>
<dbReference type="GeneID" id="82847994"/>
<dbReference type="EMBL" id="CAKE01000004">
    <property type="protein sequence ID" value="CCI81634.1"/>
    <property type="molecule type" value="Genomic_DNA"/>
</dbReference>
<accession>I7L9S2</accession>
<gene>
    <name evidence="1" type="ORF">BN55_09520</name>
</gene>
<evidence type="ECO:0000313" key="1">
    <source>
        <dbReference type="EMBL" id="CCI81634.1"/>
    </source>
</evidence>
<evidence type="ECO:0000313" key="2">
    <source>
        <dbReference type="Proteomes" id="UP000009320"/>
    </source>
</evidence>
<keyword evidence="2" id="KW-1185">Reference proteome</keyword>